<dbReference type="PANTHER" id="PTHR30522:SF0">
    <property type="entry name" value="NUCLEOSIDE TRIPHOSPHATE PYROPHOSPHOHYDROLASE"/>
    <property type="match status" value="1"/>
</dbReference>
<dbReference type="CDD" id="cd11528">
    <property type="entry name" value="NTP-PPase_MazG_Nterm"/>
    <property type="match status" value="1"/>
</dbReference>
<comment type="caution">
    <text evidence="2">The sequence shown here is derived from an EMBL/GenBank/DDBJ whole genome shotgun (WGS) entry which is preliminary data.</text>
</comment>
<dbReference type="InterPro" id="IPR035996">
    <property type="entry name" value="4pyrrol_Methylase_sf"/>
</dbReference>
<dbReference type="EMBL" id="BAAAND010000006">
    <property type="protein sequence ID" value="GAA1586817.1"/>
    <property type="molecule type" value="Genomic_DNA"/>
</dbReference>
<reference evidence="2 3" key="1">
    <citation type="journal article" date="2019" name="Int. J. Syst. Evol. Microbiol.">
        <title>The Global Catalogue of Microorganisms (GCM) 10K type strain sequencing project: providing services to taxonomists for standard genome sequencing and annotation.</title>
        <authorList>
            <consortium name="The Broad Institute Genomics Platform"/>
            <consortium name="The Broad Institute Genome Sequencing Center for Infectious Disease"/>
            <person name="Wu L."/>
            <person name="Ma J."/>
        </authorList>
    </citation>
    <scope>NUCLEOTIDE SEQUENCE [LARGE SCALE GENOMIC DNA]</scope>
    <source>
        <strain evidence="2 3">JCM 14304</strain>
    </source>
</reference>
<keyword evidence="3" id="KW-1185">Reference proteome</keyword>
<protein>
    <submittedName>
        <fullName evidence="2">Nucleoside triphosphate pyrophosphohydrolase</fullName>
    </submittedName>
</protein>
<evidence type="ECO:0000313" key="3">
    <source>
        <dbReference type="Proteomes" id="UP001500190"/>
    </source>
</evidence>
<sequence length="331" mass="35559">MTDVRPVGRITVLVTSPRVAPGLLTRAAWQSLETADEIAAAAGASPAGSLRADAQAVVGSGLAVTQVEGGVGEHWSWLSSAAEAGRDVVWLVGDDGEPELLHVVAEQVARDPRPPYAVEILHGSYDVPGARLIDLVRVMDRIRRECPWTQQETHESLAKYLLEETYETLEALDTGDRAHLREELGDLLLQVALNSRIAEEDPDEGFTIDDVAGGIVEKLIRRHPHVFAAVDATDVATVEANWEAIKATEKQRSSVLEGIPLALPALALADKVLGRAAKVLPAEPPVVSDSDIGRQLLDIVREARARGIDAEQALRIAVGALADHVRTVENN</sequence>
<feature type="domain" description="NTP pyrophosphohydrolase MazG-like" evidence="1">
    <location>
        <begin position="153"/>
        <end position="227"/>
    </location>
</feature>
<dbReference type="PANTHER" id="PTHR30522">
    <property type="entry name" value="NUCLEOSIDE TRIPHOSPHATE PYROPHOSPHOHYDROLASE"/>
    <property type="match status" value="1"/>
</dbReference>
<dbReference type="InterPro" id="IPR004518">
    <property type="entry name" value="MazG-like_dom"/>
</dbReference>
<dbReference type="Gene3D" id="1.10.287.1080">
    <property type="entry name" value="MazG-like"/>
    <property type="match status" value="1"/>
</dbReference>
<dbReference type="NCBIfam" id="TIGR00444">
    <property type="entry name" value="mazG"/>
    <property type="match status" value="1"/>
</dbReference>
<evidence type="ECO:0000313" key="2">
    <source>
        <dbReference type="EMBL" id="GAA1586817.1"/>
    </source>
</evidence>
<dbReference type="SUPFAM" id="SSF53790">
    <property type="entry name" value="Tetrapyrrole methylase"/>
    <property type="match status" value="1"/>
</dbReference>
<dbReference type="InterPro" id="IPR048015">
    <property type="entry name" value="NTP-PPase_MazG-like_N"/>
</dbReference>
<evidence type="ECO:0000259" key="1">
    <source>
        <dbReference type="Pfam" id="PF03819"/>
    </source>
</evidence>
<accession>A0ABN2DWD0</accession>
<dbReference type="Pfam" id="PF03819">
    <property type="entry name" value="MazG"/>
    <property type="match status" value="1"/>
</dbReference>
<name>A0ABN2DWD0_9ACTN</name>
<dbReference type="RefSeq" id="WP_344192605.1">
    <property type="nucleotide sequence ID" value="NZ_BAAAND010000006.1"/>
</dbReference>
<gene>
    <name evidence="2" type="ORF">GCM10009742_36070</name>
</gene>
<dbReference type="InterPro" id="IPR011551">
    <property type="entry name" value="NTP_PyrPHydrolase_MazG"/>
</dbReference>
<organism evidence="2 3">
    <name type="scientific">Kribbella karoonensis</name>
    <dbReference type="NCBI Taxonomy" id="324851"/>
    <lineage>
        <taxon>Bacteria</taxon>
        <taxon>Bacillati</taxon>
        <taxon>Actinomycetota</taxon>
        <taxon>Actinomycetes</taxon>
        <taxon>Propionibacteriales</taxon>
        <taxon>Kribbellaceae</taxon>
        <taxon>Kribbella</taxon>
    </lineage>
</organism>
<dbReference type="SUPFAM" id="SSF101386">
    <property type="entry name" value="all-alpha NTP pyrophosphatases"/>
    <property type="match status" value="1"/>
</dbReference>
<proteinExistence type="predicted"/>
<dbReference type="Proteomes" id="UP001500190">
    <property type="component" value="Unassembled WGS sequence"/>
</dbReference>